<feature type="non-terminal residue" evidence="3">
    <location>
        <position position="35"/>
    </location>
</feature>
<proteinExistence type="predicted"/>
<dbReference type="InterPro" id="IPR025721">
    <property type="entry name" value="Exosome_cplx_N_dom"/>
</dbReference>
<dbReference type="SUPFAM" id="SSF110324">
    <property type="entry name" value="Ribosomal L27 protein-like"/>
    <property type="match status" value="1"/>
</dbReference>
<evidence type="ECO:0000313" key="4">
    <source>
        <dbReference type="Proteomes" id="UP000070565"/>
    </source>
</evidence>
<name>A0A133V8K7_9EURY</name>
<organism evidence="3 4">
    <name type="scientific">candidate division MSBL1 archaeon SCGC-AAA261F19</name>
    <dbReference type="NCBI Taxonomy" id="1698275"/>
    <lineage>
        <taxon>Archaea</taxon>
        <taxon>Methanobacteriati</taxon>
        <taxon>Methanobacteriota</taxon>
        <taxon>candidate division MSBL1</taxon>
    </lineage>
</organism>
<dbReference type="EMBL" id="LHXZ01000051">
    <property type="protein sequence ID" value="KXB02756.1"/>
    <property type="molecule type" value="Genomic_DNA"/>
</dbReference>
<evidence type="ECO:0000256" key="1">
    <source>
        <dbReference type="ARBA" id="ARBA00022835"/>
    </source>
</evidence>
<gene>
    <name evidence="3" type="ORF">AKJ45_03270</name>
</gene>
<feature type="domain" description="Exosome complex component N-terminal" evidence="2">
    <location>
        <begin position="13"/>
        <end position="34"/>
    </location>
</feature>
<reference evidence="3 4" key="1">
    <citation type="journal article" date="2016" name="Sci. Rep.">
        <title>Metabolic traits of an uncultured archaeal lineage -MSBL1- from brine pools of the Red Sea.</title>
        <authorList>
            <person name="Mwirichia R."/>
            <person name="Alam I."/>
            <person name="Rashid M."/>
            <person name="Vinu M."/>
            <person name="Ba-Alawi W."/>
            <person name="Anthony Kamau A."/>
            <person name="Kamanda Ngugi D."/>
            <person name="Goker M."/>
            <person name="Klenk H.P."/>
            <person name="Bajic V."/>
            <person name="Stingl U."/>
        </authorList>
    </citation>
    <scope>NUCLEOTIDE SEQUENCE [LARGE SCALE GENOMIC DNA]</scope>
    <source>
        <strain evidence="3">SCGC-AAA261F19</strain>
    </source>
</reference>
<protein>
    <submittedName>
        <fullName evidence="3">RNA-binding protein</fullName>
    </submittedName>
</protein>
<dbReference type="Pfam" id="PF14382">
    <property type="entry name" value="ECR1_N"/>
    <property type="match status" value="1"/>
</dbReference>
<keyword evidence="4" id="KW-1185">Reference proteome</keyword>
<comment type="caution">
    <text evidence="3">The sequence shown here is derived from an EMBL/GenBank/DDBJ whole genome shotgun (WGS) entry which is preliminary data.</text>
</comment>
<evidence type="ECO:0000259" key="2">
    <source>
        <dbReference type="Pfam" id="PF14382"/>
    </source>
</evidence>
<dbReference type="Gene3D" id="2.40.50.100">
    <property type="match status" value="1"/>
</dbReference>
<dbReference type="AlphaFoldDB" id="A0A133V8K7"/>
<keyword evidence="1" id="KW-0271">Exosome</keyword>
<dbReference type="Proteomes" id="UP000070565">
    <property type="component" value="Unassembled WGS sequence"/>
</dbReference>
<evidence type="ECO:0000313" key="3">
    <source>
        <dbReference type="EMBL" id="KXB02756.1"/>
    </source>
</evidence>
<sequence>MIEMEKQVNTGDFVVPGDFLAIAEEFVPGTGAYEE</sequence>
<accession>A0A133V8K7</accession>
<dbReference type="GO" id="GO:0000178">
    <property type="term" value="C:exosome (RNase complex)"/>
    <property type="evidence" value="ECO:0007669"/>
    <property type="project" value="UniProtKB-KW"/>
</dbReference>